<protein>
    <recommendedName>
        <fullName evidence="2">Tr-type G domain-containing protein</fullName>
    </recommendedName>
</protein>
<feature type="region of interest" description="Disordered" evidence="1">
    <location>
        <begin position="271"/>
        <end position="302"/>
    </location>
</feature>
<evidence type="ECO:0000313" key="4">
    <source>
        <dbReference type="Proteomes" id="UP000803884"/>
    </source>
</evidence>
<keyword evidence="4" id="KW-1185">Reference proteome</keyword>
<sequence length="885" mass="93584">MASIFTFEPDPPRVASPWQGVQVGQSGSPSTAPQTPQNGKASGSLDTSGSASGSSTPGQVMRLEAEPQEGPVEYKLHLLLRPRRKFKATSTSAFVGGSKRPKRTAPSHARMTSEPAAAEAGSPSATAQLTNQTRQLRLEQLTTQLLWRLQQSSPHHTSSATNIILPSLPEALPELRAPQQPARLLHGLEESQGALYEIGVSDDGTLVGLAEDEMQESLNNLRAMAACLGCKVDVLRSEVVGECEWVEENGNGSVRSGKLYVAEAQVTPCLQGKTSPIPDESPQTKHTPAKGSEELSVPSTGTEQLRITLTGPTMSGKSTLLGTLTTSTLDNGRGSSRLSMLKHRHEITSGVTSSVTQELFGYQDSGSDVEVVNYATDNIASWIDVHAAAAGSRLVFVSDSAGHPRYRRTTVRGLVGWAPHWTLICVSADDTEDAASKTVTGTSPQQTVPTSVPELDLSGAQLDLCLRLGLPLVVVITKLDLASRNGLKGTLSKILDALKAAGRKPAILPNAPGFVAEEELGTITNEILDKAYNTAVPLLNDPTATVPIVLTSALQGSGISNLHALLHELPIPASAPASNASSSSIFHIEDTYTKPADIEGVIVSGRLRRGQIAVGDTLVLGPFSTHHEYEDSEDSDERPMRRSSNHLPASRSFPGALRDLNLRSSRFQLPGQEWKRVKVTSIRNLRLPVAALHPDQVGTLAIVFEDHAKPDISASIAAASTRIRKGMVLAAVQPFSARSFVAEFKREDLASLAVGNHVVAYIASVRASAKVVSARAPDGDGSDGAEAGSDSARRGVEHEDTFAFDGGHLESADGANEKPSVAGAVTTKSLLVTFSFDSSREFVLVGDQVLIMPGGGPGLLGGQERGQKGVAALDGFVGRIVDVHR</sequence>
<dbReference type="SUPFAM" id="SSF52540">
    <property type="entry name" value="P-loop containing nucleoside triphosphate hydrolases"/>
    <property type="match status" value="1"/>
</dbReference>
<dbReference type="RefSeq" id="XP_069225356.1">
    <property type="nucleotide sequence ID" value="XM_069377712.1"/>
</dbReference>
<evidence type="ECO:0000259" key="2">
    <source>
        <dbReference type="Pfam" id="PF00009"/>
    </source>
</evidence>
<feature type="region of interest" description="Disordered" evidence="1">
    <location>
        <begin position="625"/>
        <end position="652"/>
    </location>
</feature>
<dbReference type="InterPro" id="IPR000795">
    <property type="entry name" value="T_Tr_GTP-bd_dom"/>
</dbReference>
<dbReference type="GO" id="GO:0003924">
    <property type="term" value="F:GTPase activity"/>
    <property type="evidence" value="ECO:0007669"/>
    <property type="project" value="InterPro"/>
</dbReference>
<name>A0AB34KB63_9PEZI</name>
<evidence type="ECO:0000256" key="1">
    <source>
        <dbReference type="SAM" id="MobiDB-lite"/>
    </source>
</evidence>
<gene>
    <name evidence="3" type="ORF">WHR41_09108</name>
</gene>
<dbReference type="Proteomes" id="UP000803884">
    <property type="component" value="Unassembled WGS sequence"/>
</dbReference>
<feature type="domain" description="Tr-type G" evidence="2">
    <location>
        <begin position="306"/>
        <end position="568"/>
    </location>
</feature>
<dbReference type="AlphaFoldDB" id="A0AB34KB63"/>
<dbReference type="InterPro" id="IPR027417">
    <property type="entry name" value="P-loop_NTPase"/>
</dbReference>
<dbReference type="InterPro" id="IPR050055">
    <property type="entry name" value="EF-Tu_GTPase"/>
</dbReference>
<dbReference type="GO" id="GO:0005525">
    <property type="term" value="F:GTP binding"/>
    <property type="evidence" value="ECO:0007669"/>
    <property type="project" value="InterPro"/>
</dbReference>
<feature type="region of interest" description="Disordered" evidence="1">
    <location>
        <begin position="1"/>
        <end position="58"/>
    </location>
</feature>
<dbReference type="EMBL" id="JAAQHG020000058">
    <property type="protein sequence ID" value="KAL1582249.1"/>
    <property type="molecule type" value="Genomic_DNA"/>
</dbReference>
<dbReference type="PANTHER" id="PTHR43721:SF30">
    <property type="entry name" value="TR-TYPE G DOMAIN-CONTAINING PROTEIN"/>
    <property type="match status" value="1"/>
</dbReference>
<dbReference type="GO" id="GO:0003746">
    <property type="term" value="F:translation elongation factor activity"/>
    <property type="evidence" value="ECO:0007669"/>
    <property type="project" value="TreeGrafter"/>
</dbReference>
<proteinExistence type="predicted"/>
<dbReference type="Gene3D" id="3.40.50.300">
    <property type="entry name" value="P-loop containing nucleotide triphosphate hydrolases"/>
    <property type="match status" value="1"/>
</dbReference>
<dbReference type="Pfam" id="PF00009">
    <property type="entry name" value="GTP_EFTU"/>
    <property type="match status" value="1"/>
</dbReference>
<feature type="compositionally biased region" description="Low complexity" evidence="1">
    <location>
        <begin position="112"/>
        <end position="126"/>
    </location>
</feature>
<reference evidence="3 4" key="1">
    <citation type="journal article" date="2020" name="Microbiol. Resour. Announc.">
        <title>Draft Genome Sequence of a Cladosporium Species Isolated from the Mesophotic Ascidian Didemnum maculosum.</title>
        <authorList>
            <person name="Gioti A."/>
            <person name="Siaperas R."/>
            <person name="Nikolaivits E."/>
            <person name="Le Goff G."/>
            <person name="Ouazzani J."/>
            <person name="Kotoulas G."/>
            <person name="Topakas E."/>
        </authorList>
    </citation>
    <scope>NUCLEOTIDE SEQUENCE [LARGE SCALE GENOMIC DNA]</scope>
    <source>
        <strain evidence="3 4">TM138-S3</strain>
    </source>
</reference>
<comment type="caution">
    <text evidence="3">The sequence shown here is derived from an EMBL/GenBank/DDBJ whole genome shotgun (WGS) entry which is preliminary data.</text>
</comment>
<feature type="compositionally biased region" description="Low complexity" evidence="1">
    <location>
        <begin position="41"/>
        <end position="58"/>
    </location>
</feature>
<feature type="compositionally biased region" description="Polar residues" evidence="1">
    <location>
        <begin position="22"/>
        <end position="40"/>
    </location>
</feature>
<evidence type="ECO:0000313" key="3">
    <source>
        <dbReference type="EMBL" id="KAL1582249.1"/>
    </source>
</evidence>
<dbReference type="PANTHER" id="PTHR43721">
    <property type="entry name" value="ELONGATION FACTOR TU-RELATED"/>
    <property type="match status" value="1"/>
</dbReference>
<dbReference type="GeneID" id="96010550"/>
<feature type="region of interest" description="Disordered" evidence="1">
    <location>
        <begin position="773"/>
        <end position="795"/>
    </location>
</feature>
<feature type="region of interest" description="Disordered" evidence="1">
    <location>
        <begin position="90"/>
        <end position="126"/>
    </location>
</feature>
<accession>A0AB34KB63</accession>
<organism evidence="3 4">
    <name type="scientific">Cladosporium halotolerans</name>
    <dbReference type="NCBI Taxonomy" id="1052096"/>
    <lineage>
        <taxon>Eukaryota</taxon>
        <taxon>Fungi</taxon>
        <taxon>Dikarya</taxon>
        <taxon>Ascomycota</taxon>
        <taxon>Pezizomycotina</taxon>
        <taxon>Dothideomycetes</taxon>
        <taxon>Dothideomycetidae</taxon>
        <taxon>Cladosporiales</taxon>
        <taxon>Cladosporiaceae</taxon>
        <taxon>Cladosporium</taxon>
    </lineage>
</organism>